<organism evidence="1 2">
    <name type="scientific">Candidatus Methanomarinus sp</name>
    <dbReference type="NCBI Taxonomy" id="3386244"/>
    <lineage>
        <taxon>Archaea</taxon>
        <taxon>Methanobacteriati</taxon>
        <taxon>Methanobacteriota</taxon>
        <taxon>Stenosarchaea group</taxon>
        <taxon>Methanomicrobia</taxon>
        <taxon>Methanosarcinales</taxon>
        <taxon>ANME-2 cluster</taxon>
        <taxon>Candidatus Methanocomedenaceae</taxon>
        <taxon>Candidatus Methanomarinus</taxon>
    </lineage>
</organism>
<reference evidence="1" key="1">
    <citation type="submission" date="2018-09" db="EMBL/GenBank/DDBJ databases">
        <title>A genomic encyclopedia of anaerobic methanotrophic archaea.</title>
        <authorList>
            <person name="Skennerton C.T."/>
            <person name="Chadwick G.L."/>
            <person name="Laso-Perez R."/>
            <person name="Leu A.O."/>
            <person name="Speth D.R."/>
            <person name="Yu H."/>
            <person name="Morgan-Lang C."/>
            <person name="Hatzenpichler R."/>
            <person name="Goudeau D."/>
            <person name="Malmstrom R."/>
            <person name="Woyke T."/>
            <person name="Hallam S."/>
            <person name="Tyson G.W."/>
            <person name="Wegener G."/>
            <person name="Boetius A."/>
            <person name="Orphan V.J."/>
        </authorList>
    </citation>
    <scope>NUCLEOTIDE SEQUENCE</scope>
    <source>
        <strain evidence="1">CONS3730D10UFb2</strain>
    </source>
</reference>
<evidence type="ECO:0000313" key="2">
    <source>
        <dbReference type="Proteomes" id="UP000315423"/>
    </source>
</evidence>
<name>A0AC61SB45_9EURY</name>
<dbReference type="Proteomes" id="UP000315423">
    <property type="component" value="Unassembled WGS sequence"/>
</dbReference>
<gene>
    <name evidence="1" type="ORF">C5S46_02945</name>
</gene>
<protein>
    <submittedName>
        <fullName evidence="1">Sodium:calcium antiporter</fullName>
    </submittedName>
</protein>
<sequence length="307" mass="33112">MISDIIIFVISLVVLIFSSEIFTVNAVKLARSMGVSQFFIGSTIIGIGTSLPEILVTDYASFKGESGIVLGNVLGSNVTNIALVLGLAIFLKSTVVTNDNLLKDSIIHFLVLFTGCLIILSGNSVTRIEGMFLIGMYFLYVYYLLKTHRIQNGGDNDSKSTFNIRIVTYTILGLVGVIGGSKLLVDSAVIIASEMGISNMVIGLTIIALGTSLPELAVSVSAAKRGFIMLIFGNIIGSNITNMNLATGTASVINEVTVDNINLIKFNIIYLLLLSAILIIIVKKGVISRWWGGLYLLMYGFFIIYNL</sequence>
<proteinExistence type="predicted"/>
<comment type="caution">
    <text evidence="1">The sequence shown here is derived from an EMBL/GenBank/DDBJ whole genome shotgun (WGS) entry which is preliminary data.</text>
</comment>
<evidence type="ECO:0000313" key="1">
    <source>
        <dbReference type="EMBL" id="TKY91998.1"/>
    </source>
</evidence>
<dbReference type="EMBL" id="QYBA01000093">
    <property type="protein sequence ID" value="TKY91998.1"/>
    <property type="molecule type" value="Genomic_DNA"/>
</dbReference>
<accession>A0AC61SB45</accession>